<dbReference type="SMART" id="SM00358">
    <property type="entry name" value="DSRM"/>
    <property type="match status" value="3"/>
</dbReference>
<comment type="function">
    <text evidence="3">Binds double-stranded RNA.</text>
</comment>
<gene>
    <name evidence="6" type="ORF">J5N97_008190</name>
</gene>
<dbReference type="Pfam" id="PF00035">
    <property type="entry name" value="dsrm"/>
    <property type="match status" value="3"/>
</dbReference>
<evidence type="ECO:0000256" key="1">
    <source>
        <dbReference type="ARBA" id="ARBA00022737"/>
    </source>
</evidence>
<dbReference type="GO" id="GO:0003723">
    <property type="term" value="F:RNA binding"/>
    <property type="evidence" value="ECO:0007669"/>
    <property type="project" value="UniProtKB-UniRule"/>
</dbReference>
<evidence type="ECO:0000256" key="2">
    <source>
        <dbReference type="ARBA" id="ARBA00022884"/>
    </source>
</evidence>
<dbReference type="Gene3D" id="3.30.160.20">
    <property type="match status" value="3"/>
</dbReference>
<dbReference type="InterPro" id="IPR014720">
    <property type="entry name" value="dsRBD_dom"/>
</dbReference>
<organism evidence="6 7">
    <name type="scientific">Dioscorea zingiberensis</name>
    <dbReference type="NCBI Taxonomy" id="325984"/>
    <lineage>
        <taxon>Eukaryota</taxon>
        <taxon>Viridiplantae</taxon>
        <taxon>Streptophyta</taxon>
        <taxon>Embryophyta</taxon>
        <taxon>Tracheophyta</taxon>
        <taxon>Spermatophyta</taxon>
        <taxon>Magnoliopsida</taxon>
        <taxon>Liliopsida</taxon>
        <taxon>Dioscoreales</taxon>
        <taxon>Dioscoreaceae</taxon>
        <taxon>Dioscorea</taxon>
    </lineage>
</organism>
<reference evidence="6" key="1">
    <citation type="submission" date="2021-03" db="EMBL/GenBank/DDBJ databases">
        <authorList>
            <person name="Li Z."/>
            <person name="Yang C."/>
        </authorList>
    </citation>
    <scope>NUCLEOTIDE SEQUENCE</scope>
    <source>
        <strain evidence="6">Dzin_1.0</strain>
        <tissue evidence="6">Leaf</tissue>
    </source>
</reference>
<reference evidence="6" key="2">
    <citation type="journal article" date="2022" name="Hortic Res">
        <title>The genome of Dioscorea zingiberensis sheds light on the biosynthesis, origin and evolution of the medicinally important diosgenin saponins.</title>
        <authorList>
            <person name="Li Y."/>
            <person name="Tan C."/>
            <person name="Li Z."/>
            <person name="Guo J."/>
            <person name="Li S."/>
            <person name="Chen X."/>
            <person name="Wang C."/>
            <person name="Dai X."/>
            <person name="Yang H."/>
            <person name="Song W."/>
            <person name="Hou L."/>
            <person name="Xu J."/>
            <person name="Tong Z."/>
            <person name="Xu A."/>
            <person name="Yuan X."/>
            <person name="Wang W."/>
            <person name="Yang Q."/>
            <person name="Chen L."/>
            <person name="Sun Z."/>
            <person name="Wang K."/>
            <person name="Pan B."/>
            <person name="Chen J."/>
            <person name="Bao Y."/>
            <person name="Liu F."/>
            <person name="Qi X."/>
            <person name="Gang D.R."/>
            <person name="Wen J."/>
            <person name="Li J."/>
        </authorList>
    </citation>
    <scope>NUCLEOTIDE SEQUENCE</scope>
    <source>
        <strain evidence="6">Dzin_1.0</strain>
    </source>
</reference>
<dbReference type="SUPFAM" id="SSF54768">
    <property type="entry name" value="dsRNA-binding domain-like"/>
    <property type="match status" value="3"/>
</dbReference>
<keyword evidence="2 4" id="KW-0694">RNA-binding</keyword>
<feature type="domain" description="DRBM" evidence="5">
    <location>
        <begin position="1"/>
        <end position="70"/>
    </location>
</feature>
<proteinExistence type="predicted"/>
<dbReference type="PANTHER" id="PTHR46031">
    <property type="match status" value="1"/>
</dbReference>
<evidence type="ECO:0000256" key="4">
    <source>
        <dbReference type="PROSITE-ProRule" id="PRU00266"/>
    </source>
</evidence>
<dbReference type="PANTHER" id="PTHR46031:SF16">
    <property type="entry name" value="DOUBLE-STRANDED RNA-BINDING PROTEIN 4"/>
    <property type="match status" value="1"/>
</dbReference>
<dbReference type="EMBL" id="JAGGNH010000001">
    <property type="protein sequence ID" value="KAJ0989834.1"/>
    <property type="molecule type" value="Genomic_DNA"/>
</dbReference>
<dbReference type="PROSITE" id="PS50137">
    <property type="entry name" value="DS_RBD"/>
    <property type="match status" value="3"/>
</dbReference>
<evidence type="ECO:0000259" key="5">
    <source>
        <dbReference type="PROSITE" id="PS50137"/>
    </source>
</evidence>
<sequence>MYKNRLQELCQRRLLGLPEYTVTKDGPDHNPRFWATVTVDGLSFDSTAPATSAKEAHNRVAGIAFEHLSATMPAPQLIEQIENQIPYKSQLMKLAHIKKLDEPIYNCIREGPPHALRYKATVTIDGQTFESPQFFGTLKEAENSAAKRAVLSWSSGEREEEDPMFYKNLLQVLAHKEGFSLPNYTTIMDGASHIPNFSSKVEIEGEFFHGETATTKKQAEMNAAKVAWCELRERRLNMLSESPSSSCEVQEVSSPSLSSMLEVRNVQPSGSSVLKSSKAKEVIGDIAADSGIDQKDDSSNIIAHNDNSTIIGSTSSPPVVVIDANTFLRKKITENNSQSAISLHDLELNVKTKEEPMGNTKSEIGSLLPSSESDCSVNPVATLAAPNSDTLLDKGTSSLLCNRVRVYPRKPDIDLPEGATMLPFSDDLWVAVSLDYSQSSY</sequence>
<evidence type="ECO:0000313" key="6">
    <source>
        <dbReference type="EMBL" id="KAJ0989834.1"/>
    </source>
</evidence>
<name>A0A9D5DE86_9LILI</name>
<dbReference type="OrthoDB" id="5988181at2759"/>
<feature type="domain" description="DRBM" evidence="5">
    <location>
        <begin position="165"/>
        <end position="233"/>
    </location>
</feature>
<evidence type="ECO:0000256" key="3">
    <source>
        <dbReference type="ARBA" id="ARBA00037597"/>
    </source>
</evidence>
<protein>
    <recommendedName>
        <fullName evidence="5">DRBM domain-containing protein</fullName>
    </recommendedName>
</protein>
<dbReference type="Proteomes" id="UP001085076">
    <property type="component" value="Miscellaneous, Linkage group lg01"/>
</dbReference>
<dbReference type="AlphaFoldDB" id="A0A9D5DE86"/>
<comment type="caution">
    <text evidence="6">The sequence shown here is derived from an EMBL/GenBank/DDBJ whole genome shotgun (WGS) entry which is preliminary data.</text>
</comment>
<evidence type="ECO:0000313" key="7">
    <source>
        <dbReference type="Proteomes" id="UP001085076"/>
    </source>
</evidence>
<keyword evidence="1" id="KW-0677">Repeat</keyword>
<feature type="domain" description="DRBM" evidence="5">
    <location>
        <begin position="86"/>
        <end position="155"/>
    </location>
</feature>
<keyword evidence="7" id="KW-1185">Reference proteome</keyword>
<accession>A0A9D5DE86</accession>